<gene>
    <name evidence="1" type="ORF">SAM23877_0256</name>
</gene>
<protein>
    <submittedName>
        <fullName evidence="1">Uncharacterized protein</fullName>
    </submittedName>
</protein>
<accession>A0A0K2AJP7</accession>
<evidence type="ECO:0000313" key="1">
    <source>
        <dbReference type="EMBL" id="AKZ53305.1"/>
    </source>
</evidence>
<dbReference type="Pfam" id="PF19681">
    <property type="entry name" value="DUF6183"/>
    <property type="match status" value="1"/>
</dbReference>
<dbReference type="EMBL" id="CP012382">
    <property type="protein sequence ID" value="AKZ53305.1"/>
    <property type="molecule type" value="Genomic_DNA"/>
</dbReference>
<proteinExistence type="predicted"/>
<reference evidence="2" key="1">
    <citation type="journal article" date="2015" name="J. Biotechnol.">
        <title>Complete genome sequence of Streptomyces ambofaciens ATCC 23877, the spiramycin producer.</title>
        <authorList>
            <person name="Thibessard A."/>
            <person name="Haas D."/>
            <person name="Gerbaud C."/>
            <person name="Aigle B."/>
            <person name="Lautru S."/>
            <person name="Pernodet J.L."/>
            <person name="Leblond P."/>
        </authorList>
    </citation>
    <scope>NUCLEOTIDE SEQUENCE [LARGE SCALE GENOMIC DNA]</scope>
    <source>
        <strain evidence="2">ATCC 23877 / 3486 / DSM 40053 / JCM 4204 / NBRC 12836 / NRRL B-2516</strain>
    </source>
</reference>
<organism evidence="1 2">
    <name type="scientific">Streptomyces ambofaciens (strain ATCC 23877 / 3486 / DSM 40053 / JCM 4204 / NBRC 12836 / NRRL B-2516)</name>
    <dbReference type="NCBI Taxonomy" id="278992"/>
    <lineage>
        <taxon>Bacteria</taxon>
        <taxon>Bacillati</taxon>
        <taxon>Actinomycetota</taxon>
        <taxon>Actinomycetes</taxon>
        <taxon>Kitasatosporales</taxon>
        <taxon>Streptomycetaceae</taxon>
        <taxon>Streptomyces</taxon>
    </lineage>
</organism>
<evidence type="ECO:0000313" key="2">
    <source>
        <dbReference type="Proteomes" id="UP000061018"/>
    </source>
</evidence>
<name>A0A0K2AJP7_STRA7</name>
<dbReference type="InterPro" id="IPR045756">
    <property type="entry name" value="DUF6183"/>
</dbReference>
<dbReference type="AlphaFoldDB" id="A0A0K2AJP7"/>
<dbReference type="KEGG" id="samb:SAM23877_0256"/>
<sequence>MPERHRSAKRFALSACRPEHAWRMLFAAASTGGAYNNGFHGAYRRLAAWRSLTALSGASSAAPVGEVEAHVQECDWYSFGAATAWFERVTWDIGLVSVTPGARRLAVLAATDTD</sequence>
<dbReference type="Proteomes" id="UP000061018">
    <property type="component" value="Chromosome"/>
</dbReference>